<reference evidence="2 3" key="1">
    <citation type="submission" date="2016-11" db="EMBL/GenBank/DDBJ databases">
        <title>Mixed transmission modes and dynamic genome evolution in an obligate animal-bacterial symbiosis.</title>
        <authorList>
            <person name="Russell S.L."/>
            <person name="Corbett-Detig R.B."/>
            <person name="Cavanaugh C.M."/>
        </authorList>
    </citation>
    <scope>NUCLEOTIDE SEQUENCE [LARGE SCALE GENOMIC DNA]</scope>
    <source>
        <strain evidence="2">Sp-SM6</strain>
    </source>
</reference>
<proteinExistence type="predicted"/>
<dbReference type="AlphaFoldDB" id="A0A1T2KYV9"/>
<name>A0A1T2KYV9_9GAMM</name>
<sequence length="174" mass="18850">MRKILLVRCSDCLAAETRYQQNITEDTAVINFKILVVKEMLCVVIASSALLGEANAKPREGMLSQVNCECTCAVRREGRSPMIEDKTFAAPGGDPQRCGGMNNTSCRNTRPDGTTALGKLEDCSAVVTMRGGSRPALPDEPMKIAPTPDDSTSSSPVPLKEYPLPEPPPREIKR</sequence>
<feature type="compositionally biased region" description="Low complexity" evidence="1">
    <location>
        <begin position="146"/>
        <end position="162"/>
    </location>
</feature>
<protein>
    <submittedName>
        <fullName evidence="2">Uncharacterized protein</fullName>
    </submittedName>
</protein>
<dbReference type="Proteomes" id="UP000190198">
    <property type="component" value="Unassembled WGS sequence"/>
</dbReference>
<accession>A0A1T2KYV9</accession>
<evidence type="ECO:0000313" key="2">
    <source>
        <dbReference type="EMBL" id="OOZ37950.1"/>
    </source>
</evidence>
<gene>
    <name evidence="2" type="ORF">BOW52_09830</name>
</gene>
<dbReference type="EMBL" id="MPRK01000250">
    <property type="protein sequence ID" value="OOZ37950.1"/>
    <property type="molecule type" value="Genomic_DNA"/>
</dbReference>
<evidence type="ECO:0000256" key="1">
    <source>
        <dbReference type="SAM" id="MobiDB-lite"/>
    </source>
</evidence>
<keyword evidence="3" id="KW-1185">Reference proteome</keyword>
<organism evidence="2 3">
    <name type="scientific">Solemya elarraichensis gill symbiont</name>
    <dbReference type="NCBI Taxonomy" id="1918949"/>
    <lineage>
        <taxon>Bacteria</taxon>
        <taxon>Pseudomonadati</taxon>
        <taxon>Pseudomonadota</taxon>
        <taxon>Gammaproteobacteria</taxon>
        <taxon>sulfur-oxidizing symbionts</taxon>
    </lineage>
</organism>
<comment type="caution">
    <text evidence="2">The sequence shown here is derived from an EMBL/GenBank/DDBJ whole genome shotgun (WGS) entry which is preliminary data.</text>
</comment>
<feature type="region of interest" description="Disordered" evidence="1">
    <location>
        <begin position="130"/>
        <end position="174"/>
    </location>
</feature>
<evidence type="ECO:0000313" key="3">
    <source>
        <dbReference type="Proteomes" id="UP000190198"/>
    </source>
</evidence>